<evidence type="ECO:0000256" key="1">
    <source>
        <dbReference type="SAM" id="Phobius"/>
    </source>
</evidence>
<dbReference type="EMBL" id="JACOQL010000001">
    <property type="protein sequence ID" value="MBC9246015.1"/>
    <property type="molecule type" value="Genomic_DNA"/>
</dbReference>
<accession>A0A926GBH1</accession>
<keyword evidence="1" id="KW-0812">Transmembrane</keyword>
<reference evidence="2" key="1">
    <citation type="submission" date="2020-08" db="EMBL/GenBank/DDBJ databases">
        <title>Paracoccus amoyensis sp. nov., isolated from the surface seawater at coast of Xiamen, Fujian.</title>
        <authorList>
            <person name="Lyu L."/>
        </authorList>
    </citation>
    <scope>NUCLEOTIDE SEQUENCE</scope>
    <source>
        <strain evidence="2">11-3</strain>
    </source>
</reference>
<name>A0A926GBH1_9RHOB</name>
<evidence type="ECO:0000313" key="3">
    <source>
        <dbReference type="Proteomes" id="UP000608594"/>
    </source>
</evidence>
<gene>
    <name evidence="2" type="ORF">H4P12_04645</name>
</gene>
<organism evidence="2 3">
    <name type="scientific">Paracoccus amoyensis</name>
    <dbReference type="NCBI Taxonomy" id="2760093"/>
    <lineage>
        <taxon>Bacteria</taxon>
        <taxon>Pseudomonadati</taxon>
        <taxon>Pseudomonadota</taxon>
        <taxon>Alphaproteobacteria</taxon>
        <taxon>Rhodobacterales</taxon>
        <taxon>Paracoccaceae</taxon>
        <taxon>Paracoccus</taxon>
    </lineage>
</organism>
<dbReference type="RefSeq" id="WP_187792504.1">
    <property type="nucleotide sequence ID" value="NZ_JACOQL010000001.1"/>
</dbReference>
<protein>
    <submittedName>
        <fullName evidence="2">Uncharacterized protein</fullName>
    </submittedName>
</protein>
<evidence type="ECO:0000313" key="2">
    <source>
        <dbReference type="EMBL" id="MBC9246015.1"/>
    </source>
</evidence>
<dbReference type="AlphaFoldDB" id="A0A926GBH1"/>
<keyword evidence="3" id="KW-1185">Reference proteome</keyword>
<feature type="transmembrane region" description="Helical" evidence="1">
    <location>
        <begin position="30"/>
        <end position="49"/>
    </location>
</feature>
<keyword evidence="1" id="KW-0472">Membrane</keyword>
<keyword evidence="1" id="KW-1133">Transmembrane helix</keyword>
<sequence>MLHGIHIAAAAKQPGIKAHLQGVKGNMNSIIYIVGLVVIVLFILSFLGLR</sequence>
<comment type="caution">
    <text evidence="2">The sequence shown here is derived from an EMBL/GenBank/DDBJ whole genome shotgun (WGS) entry which is preliminary data.</text>
</comment>
<proteinExistence type="predicted"/>
<dbReference type="Proteomes" id="UP000608594">
    <property type="component" value="Unassembled WGS sequence"/>
</dbReference>